<dbReference type="Proteomes" id="UP001208938">
    <property type="component" value="Unassembled WGS sequence"/>
</dbReference>
<reference evidence="2 3" key="1">
    <citation type="submission" date="2022-10" db="EMBL/GenBank/DDBJ databases">
        <title>Pararhodobacter sp. nov., isolated from marine algae.</title>
        <authorList>
            <person name="Choi B.J."/>
            <person name="Kim J.M."/>
            <person name="Lee J.K."/>
            <person name="Choi D.G."/>
            <person name="Jeon C.O."/>
        </authorList>
    </citation>
    <scope>NUCLEOTIDE SEQUENCE [LARGE SCALE GENOMIC DNA]</scope>
    <source>
        <strain evidence="2 3">ZQ420</strain>
    </source>
</reference>
<sequence length="214" mass="22607">MSATVLLFGHGVPLSDPVLAGLAVRDITRLFQEPAPSSRIDPLLEPFLDPYVRGFLLGMEARAFDGAAAIVVWRQGAGALHAYRYAAELRRQGLLPAGPPLHLWNRAVSAGAAAQVFDARQDAQLSQALACLPREAPIDRAGPLAVLEAMQAAAQITGSEAFRRRLRARACGEPVSTAPVQAPASDRPARTRIALAGSPSADASCMPGWTGRGR</sequence>
<feature type="region of interest" description="Disordered" evidence="1">
    <location>
        <begin position="195"/>
        <end position="214"/>
    </location>
</feature>
<evidence type="ECO:0000313" key="2">
    <source>
        <dbReference type="EMBL" id="MCW1932874.1"/>
    </source>
</evidence>
<organism evidence="2 3">
    <name type="scientific">Pararhodobacter zhoushanensis</name>
    <dbReference type="NCBI Taxonomy" id="2479545"/>
    <lineage>
        <taxon>Bacteria</taxon>
        <taxon>Pseudomonadati</taxon>
        <taxon>Pseudomonadota</taxon>
        <taxon>Alphaproteobacteria</taxon>
        <taxon>Rhodobacterales</taxon>
        <taxon>Paracoccaceae</taxon>
        <taxon>Pararhodobacter</taxon>
    </lineage>
</organism>
<protein>
    <submittedName>
        <fullName evidence="2">Uncharacterized protein</fullName>
    </submittedName>
</protein>
<name>A0ABT3GZ83_9RHOB</name>
<dbReference type="EMBL" id="JAPDFL010000001">
    <property type="protein sequence ID" value="MCW1932874.1"/>
    <property type="molecule type" value="Genomic_DNA"/>
</dbReference>
<comment type="caution">
    <text evidence="2">The sequence shown here is derived from an EMBL/GenBank/DDBJ whole genome shotgun (WGS) entry which is preliminary data.</text>
</comment>
<keyword evidence="3" id="KW-1185">Reference proteome</keyword>
<evidence type="ECO:0000313" key="3">
    <source>
        <dbReference type="Proteomes" id="UP001208938"/>
    </source>
</evidence>
<accession>A0ABT3GZ83</accession>
<gene>
    <name evidence="2" type="ORF">OKW52_11570</name>
</gene>
<dbReference type="RefSeq" id="WP_264505837.1">
    <property type="nucleotide sequence ID" value="NZ_JAPDFL010000001.1"/>
</dbReference>
<proteinExistence type="predicted"/>
<evidence type="ECO:0000256" key="1">
    <source>
        <dbReference type="SAM" id="MobiDB-lite"/>
    </source>
</evidence>